<keyword evidence="2 5" id="KW-0808">Transferase</keyword>
<dbReference type="GO" id="GO:0009007">
    <property type="term" value="F:site-specific DNA-methyltransferase (adenine-specific) activity"/>
    <property type="evidence" value="ECO:0007669"/>
    <property type="project" value="UniProtKB-EC"/>
</dbReference>
<comment type="caution">
    <text evidence="5">The sequence shown here is derived from an EMBL/GenBank/DDBJ whole genome shotgun (WGS) entry which is preliminary data.</text>
</comment>
<dbReference type="EMBL" id="JACHNH010000001">
    <property type="protein sequence ID" value="MBB4765256.1"/>
    <property type="molecule type" value="Genomic_DNA"/>
</dbReference>
<dbReference type="PRINTS" id="PR00507">
    <property type="entry name" value="N12N6MTFRASE"/>
</dbReference>
<dbReference type="PANTHER" id="PTHR33841">
    <property type="entry name" value="DNA METHYLTRANSFERASE YEEA-RELATED"/>
    <property type="match status" value="1"/>
</dbReference>
<dbReference type="EC" id="2.1.1.72" evidence="5"/>
<dbReference type="InterPro" id="IPR029063">
    <property type="entry name" value="SAM-dependent_MTases_sf"/>
</dbReference>
<proteinExistence type="predicted"/>
<sequence length="590" mass="63935">MSAEVIDTKRANRAQRAVMAATGAQGLSEASLSVLASVPEWWRRRAQAAGIRSPWGLDVFTAVSAEPPVDMVSLGFASPRDDLHEASCEALTDAYVVSLDAEVRTADGRHYTPPALAAALYERAVADLDEKPGGLVWDPAAGAGALLLPALRDWLSDQATVQPDITLTRVTRCIGGRDLDAAAVWLGSVVLAAELLETWQRVPARRRLPLPALLQLGDGLSAPPQQPQVTILNPPYGRVRLAEKDRATWAHVLAGHANRYQLFLAAAVDHAADAGTVAALIPAGWIGGKYFQLLRKHLASKAPLRQVSYIADRSGVFSTGVLQETVLAVFRRGEAGDVACEQVTMNGTVKSAAIGHGTIPTDTSLPWLLPRSQDDNALVAAAGGMTKRLKDYHWKVSTGPLVWNRHKDQLSAEPRRRSVKIVWAADLDGGKLHQDPLRDKMRWVEMRHDADERTLVLRQPAVLVQRTTAPEQNRRLVATALDAAELEQWGGRVSVENHVNVLRCGTEDSVLTPRLLTALLDSAAVDRLYRCLTGSVAVSAYELSALPLPDAELLRRWAKLDPAVLPAEIDRVYGLVRDAEQPEPGTSSPS</sequence>
<name>A0A7W7I2U8_9ACTN</name>
<accession>A0A7W7I2U8</accession>
<dbReference type="Gene3D" id="3.40.50.150">
    <property type="entry name" value="Vaccinia Virus protein VP39"/>
    <property type="match status" value="1"/>
</dbReference>
<dbReference type="AlphaFoldDB" id="A0A7W7I2U8"/>
<dbReference type="Pfam" id="PF02384">
    <property type="entry name" value="N6_Mtase"/>
    <property type="match status" value="1"/>
</dbReference>
<dbReference type="PANTHER" id="PTHR33841:SF5">
    <property type="entry name" value="DNA METHYLASE (MODIFICATION METHYLASE) (METHYLTRANSFERASE)-RELATED"/>
    <property type="match status" value="1"/>
</dbReference>
<protein>
    <submittedName>
        <fullName evidence="5">Adenine-specific DNA-methyltransferase</fullName>
        <ecNumber evidence="5">2.1.1.72</ecNumber>
    </submittedName>
</protein>
<dbReference type="InterPro" id="IPR050953">
    <property type="entry name" value="N4_N6_ade-DNA_methylase"/>
</dbReference>
<dbReference type="GO" id="GO:0008170">
    <property type="term" value="F:N-methyltransferase activity"/>
    <property type="evidence" value="ECO:0007669"/>
    <property type="project" value="InterPro"/>
</dbReference>
<evidence type="ECO:0000259" key="4">
    <source>
        <dbReference type="Pfam" id="PF02384"/>
    </source>
</evidence>
<dbReference type="GO" id="GO:0003677">
    <property type="term" value="F:DNA binding"/>
    <property type="evidence" value="ECO:0007669"/>
    <property type="project" value="InterPro"/>
</dbReference>
<dbReference type="GO" id="GO:0032259">
    <property type="term" value="P:methylation"/>
    <property type="evidence" value="ECO:0007669"/>
    <property type="project" value="UniProtKB-KW"/>
</dbReference>
<evidence type="ECO:0000313" key="6">
    <source>
        <dbReference type="Proteomes" id="UP000578112"/>
    </source>
</evidence>
<reference evidence="5 6" key="1">
    <citation type="submission" date="2020-08" db="EMBL/GenBank/DDBJ databases">
        <title>Sequencing the genomes of 1000 actinobacteria strains.</title>
        <authorList>
            <person name="Klenk H.-P."/>
        </authorList>
    </citation>
    <scope>NUCLEOTIDE SEQUENCE [LARGE SCALE GENOMIC DNA]</scope>
    <source>
        <strain evidence="5 6">DSM 43149</strain>
    </source>
</reference>
<evidence type="ECO:0000256" key="1">
    <source>
        <dbReference type="ARBA" id="ARBA00022603"/>
    </source>
</evidence>
<dbReference type="Proteomes" id="UP000578112">
    <property type="component" value="Unassembled WGS sequence"/>
</dbReference>
<evidence type="ECO:0000256" key="3">
    <source>
        <dbReference type="ARBA" id="ARBA00022691"/>
    </source>
</evidence>
<dbReference type="SUPFAM" id="SSF53335">
    <property type="entry name" value="S-adenosyl-L-methionine-dependent methyltransferases"/>
    <property type="match status" value="1"/>
</dbReference>
<keyword evidence="6" id="KW-1185">Reference proteome</keyword>
<keyword evidence="1 5" id="KW-0489">Methyltransferase</keyword>
<dbReference type="InterPro" id="IPR003356">
    <property type="entry name" value="DNA_methylase_A-5"/>
</dbReference>
<gene>
    <name evidence="5" type="ORF">BJ971_005812</name>
</gene>
<evidence type="ECO:0000313" key="5">
    <source>
        <dbReference type="EMBL" id="MBB4765256.1"/>
    </source>
</evidence>
<evidence type="ECO:0000256" key="2">
    <source>
        <dbReference type="ARBA" id="ARBA00022679"/>
    </source>
</evidence>
<keyword evidence="3" id="KW-0949">S-adenosyl-L-methionine</keyword>
<dbReference type="RefSeq" id="WP_184996338.1">
    <property type="nucleotide sequence ID" value="NZ_BOMK01000032.1"/>
</dbReference>
<organism evidence="5 6">
    <name type="scientific">Actinoplanes digitatis</name>
    <dbReference type="NCBI Taxonomy" id="1868"/>
    <lineage>
        <taxon>Bacteria</taxon>
        <taxon>Bacillati</taxon>
        <taxon>Actinomycetota</taxon>
        <taxon>Actinomycetes</taxon>
        <taxon>Micromonosporales</taxon>
        <taxon>Micromonosporaceae</taxon>
        <taxon>Actinoplanes</taxon>
    </lineage>
</organism>
<feature type="domain" description="DNA methylase adenine-specific" evidence="4">
    <location>
        <begin position="101"/>
        <end position="334"/>
    </location>
</feature>